<dbReference type="GO" id="GO:0015031">
    <property type="term" value="P:protein transport"/>
    <property type="evidence" value="ECO:0007669"/>
    <property type="project" value="UniProtKB-KW"/>
</dbReference>
<evidence type="ECO:0000313" key="9">
    <source>
        <dbReference type="Proteomes" id="UP000244073"/>
    </source>
</evidence>
<sequence>MAATAAPPPLSSDLASLSTFPFLTPDEFQGACRAFLHRVHVVGLAKVGWLSIQLQATGPILKISQSLGGSRTSPEDDSVIAFMDAEDSQFEAYEAYEEDPSSNIYTQEALVHTSNTCETLQVDYDVLLSPTYQVPVLYFILRQVGYPKPLGIDEVYRYLVPDQYRKEIQSVGIMGGISFGYHPISGTPAFFVHPCNTADAMRHIADRHSISPEAYLIMWLGLVGNCLRLHLPSELFAAEDISQPEGIRDRGLEQTRR</sequence>
<dbReference type="Pfam" id="PF03987">
    <property type="entry name" value="Autophagy_act_C"/>
    <property type="match status" value="1"/>
</dbReference>
<dbReference type="GeneID" id="63810902"/>
<dbReference type="GO" id="GO:0000045">
    <property type="term" value="P:autophagosome assembly"/>
    <property type="evidence" value="ECO:0007669"/>
    <property type="project" value="TreeGrafter"/>
</dbReference>
<keyword evidence="6" id="KW-0072">Autophagy</keyword>
<reference evidence="8 9" key="1">
    <citation type="journal article" date="2018" name="Proc. Natl. Acad. Sci. U.S.A.">
        <title>Linking secondary metabolites to gene clusters through genome sequencing of six diverse Aspergillus species.</title>
        <authorList>
            <person name="Kaerboelling I."/>
            <person name="Vesth T.C."/>
            <person name="Frisvad J.C."/>
            <person name="Nybo J.L."/>
            <person name="Theobald S."/>
            <person name="Kuo A."/>
            <person name="Bowyer P."/>
            <person name="Matsuda Y."/>
            <person name="Mondo S."/>
            <person name="Lyhne E.K."/>
            <person name="Kogle M.E."/>
            <person name="Clum A."/>
            <person name="Lipzen A."/>
            <person name="Salamov A."/>
            <person name="Ngan C.Y."/>
            <person name="Daum C."/>
            <person name="Chiniquy J."/>
            <person name="Barry K."/>
            <person name="LaButti K."/>
            <person name="Haridas S."/>
            <person name="Simmons B.A."/>
            <person name="Magnuson J.K."/>
            <person name="Mortensen U.H."/>
            <person name="Larsen T.O."/>
            <person name="Grigoriev I.V."/>
            <person name="Baker S.E."/>
            <person name="Andersen M.R."/>
        </authorList>
    </citation>
    <scope>NUCLEOTIDE SEQUENCE [LARGE SCALE GENOMIC DNA]</scope>
    <source>
        <strain evidence="8 9">IBT 24754</strain>
    </source>
</reference>
<evidence type="ECO:0000256" key="3">
    <source>
        <dbReference type="ARBA" id="ARBA00022679"/>
    </source>
</evidence>
<dbReference type="Gene3D" id="3.30.1460.50">
    <property type="match status" value="1"/>
</dbReference>
<evidence type="ECO:0000256" key="4">
    <source>
        <dbReference type="ARBA" id="ARBA00022786"/>
    </source>
</evidence>
<dbReference type="GO" id="GO:0005829">
    <property type="term" value="C:cytosol"/>
    <property type="evidence" value="ECO:0007669"/>
    <property type="project" value="TreeGrafter"/>
</dbReference>
<gene>
    <name evidence="8" type="ORF">P175DRAFT_0440433</name>
</gene>
<dbReference type="InterPro" id="IPR007135">
    <property type="entry name" value="Atg3/Atg10"/>
</dbReference>
<evidence type="ECO:0000256" key="5">
    <source>
        <dbReference type="ARBA" id="ARBA00022927"/>
    </source>
</evidence>
<dbReference type="Proteomes" id="UP000244073">
    <property type="component" value="Unassembled WGS sequence"/>
</dbReference>
<dbReference type="RefSeq" id="XP_040750617.1">
    <property type="nucleotide sequence ID" value="XM_040894020.1"/>
</dbReference>
<dbReference type="GO" id="GO:0000422">
    <property type="term" value="P:autophagy of mitochondrion"/>
    <property type="evidence" value="ECO:0007669"/>
    <property type="project" value="TreeGrafter"/>
</dbReference>
<comment type="caution">
    <text evidence="8">The sequence shown here is derived from an EMBL/GenBank/DDBJ whole genome shotgun (WGS) entry which is preliminary data.</text>
</comment>
<evidence type="ECO:0000256" key="6">
    <source>
        <dbReference type="ARBA" id="ARBA00023006"/>
    </source>
</evidence>
<name>A0A2T5LSG6_9EURO</name>
<evidence type="ECO:0000256" key="1">
    <source>
        <dbReference type="ARBA" id="ARBA00005696"/>
    </source>
</evidence>
<protein>
    <recommendedName>
        <fullName evidence="2">Ubiquitin-like-conjugating enzyme ATG10</fullName>
    </recommendedName>
    <alternativeName>
        <fullName evidence="7">Autophagy-related protein 10</fullName>
    </alternativeName>
</protein>
<evidence type="ECO:0000256" key="2">
    <source>
        <dbReference type="ARBA" id="ARBA00021099"/>
    </source>
</evidence>
<keyword evidence="4" id="KW-0833">Ubl conjugation pathway</keyword>
<proteinExistence type="inferred from homology"/>
<comment type="similarity">
    <text evidence="1">Belongs to the ATG10 family.</text>
</comment>
<dbReference type="PANTHER" id="PTHR14957">
    <property type="entry name" value="UBIQUITIN-LIKE-CONJUGATING ENZYME ATG10"/>
    <property type="match status" value="1"/>
</dbReference>
<keyword evidence="5" id="KW-0653">Protein transport</keyword>
<organism evidence="8 9">
    <name type="scientific">Aspergillus ochraceoroseus IBT 24754</name>
    <dbReference type="NCBI Taxonomy" id="1392256"/>
    <lineage>
        <taxon>Eukaryota</taxon>
        <taxon>Fungi</taxon>
        <taxon>Dikarya</taxon>
        <taxon>Ascomycota</taxon>
        <taxon>Pezizomycotina</taxon>
        <taxon>Eurotiomycetes</taxon>
        <taxon>Eurotiomycetidae</taxon>
        <taxon>Eurotiales</taxon>
        <taxon>Aspergillaceae</taxon>
        <taxon>Aspergillus</taxon>
        <taxon>Aspergillus subgen. Nidulantes</taxon>
    </lineage>
</organism>
<accession>A0A2T5LSG6</accession>
<keyword evidence="3" id="KW-0808">Transferase</keyword>
<dbReference type="GO" id="GO:0061651">
    <property type="term" value="F:Atg12 conjugating enzyme activity"/>
    <property type="evidence" value="ECO:0007669"/>
    <property type="project" value="TreeGrafter"/>
</dbReference>
<dbReference type="OrthoDB" id="4089664at2759"/>
<dbReference type="EMBL" id="MSFN02000006">
    <property type="protein sequence ID" value="PTU19225.1"/>
    <property type="molecule type" value="Genomic_DNA"/>
</dbReference>
<evidence type="ECO:0000256" key="7">
    <source>
        <dbReference type="ARBA" id="ARBA00029833"/>
    </source>
</evidence>
<dbReference type="VEuPathDB" id="FungiDB:P175DRAFT_0440433"/>
<dbReference type="PANTHER" id="PTHR14957:SF1">
    <property type="entry name" value="UBIQUITIN-LIKE-CONJUGATING ENZYME ATG10"/>
    <property type="match status" value="1"/>
</dbReference>
<evidence type="ECO:0000313" key="8">
    <source>
        <dbReference type="EMBL" id="PTU19225.1"/>
    </source>
</evidence>
<keyword evidence="5" id="KW-0813">Transport</keyword>
<dbReference type="GO" id="GO:0032446">
    <property type="term" value="P:protein modification by small protein conjugation"/>
    <property type="evidence" value="ECO:0007669"/>
    <property type="project" value="TreeGrafter"/>
</dbReference>
<dbReference type="AlphaFoldDB" id="A0A2T5LSG6"/>